<accession>A0AAX6SZV1</accession>
<organism evidence="5 7">
    <name type="scientific">Heterocephalus glaber</name>
    <name type="common">Naked mole rat</name>
    <dbReference type="NCBI Taxonomy" id="10181"/>
    <lineage>
        <taxon>Eukaryota</taxon>
        <taxon>Metazoa</taxon>
        <taxon>Chordata</taxon>
        <taxon>Craniata</taxon>
        <taxon>Vertebrata</taxon>
        <taxon>Euteleostomi</taxon>
        <taxon>Mammalia</taxon>
        <taxon>Eutheria</taxon>
        <taxon>Euarchontoglires</taxon>
        <taxon>Glires</taxon>
        <taxon>Rodentia</taxon>
        <taxon>Hystricomorpha</taxon>
        <taxon>Bathyergidae</taxon>
        <taxon>Heterocephalus</taxon>
    </lineage>
</organism>
<dbReference type="RefSeq" id="XP_004844797.1">
    <property type="nucleotide sequence ID" value="XM_004844740.2"/>
</dbReference>
<dbReference type="GO" id="GO:0005149">
    <property type="term" value="F:interleukin-1 receptor binding"/>
    <property type="evidence" value="ECO:0007669"/>
    <property type="project" value="UniProtKB-UniRule"/>
</dbReference>
<dbReference type="RefSeq" id="XP_021113826.1">
    <property type="nucleotide sequence ID" value="XM_021258167.1"/>
</dbReference>
<reference evidence="6 7" key="1">
    <citation type="submission" date="2025-04" db="UniProtKB">
        <authorList>
            <consortium name="RefSeq"/>
        </authorList>
    </citation>
    <scope>IDENTIFICATION</scope>
</reference>
<dbReference type="GO" id="GO:0010628">
    <property type="term" value="P:positive regulation of gene expression"/>
    <property type="evidence" value="ECO:0007669"/>
    <property type="project" value="TreeGrafter"/>
</dbReference>
<evidence type="ECO:0000256" key="3">
    <source>
        <dbReference type="ARBA" id="ARBA00022525"/>
    </source>
</evidence>
<dbReference type="Pfam" id="PF00340">
    <property type="entry name" value="IL1"/>
    <property type="match status" value="1"/>
</dbReference>
<evidence type="ECO:0000256" key="4">
    <source>
        <dbReference type="RuleBase" id="RU003753"/>
    </source>
</evidence>
<dbReference type="InterPro" id="IPR003297">
    <property type="entry name" value="IL-1RA/IL-36"/>
</dbReference>
<dbReference type="KEGG" id="hgl:101725767"/>
<dbReference type="InterPro" id="IPR008996">
    <property type="entry name" value="IL1/FGF"/>
</dbReference>
<dbReference type="PANTHER" id="PTHR10078:SF25">
    <property type="entry name" value="INTERLEUKIN-36 ALPHA"/>
    <property type="match status" value="1"/>
</dbReference>
<sequence>MLSRELSMRIPFQRHIQDFDQRVWVLQGQTLTMVPRKANVVPVTVDLYPCKHLETLEKGRGDPMYLGLKEPQFSLFCTKAGEQTVLQLNKKKIKDLYDEPQPEKPFLFYHKEVGSTSTFESAAFSGWFIATGSNGECPIFMTQEVGKTHVTEFVLTTLS</sequence>
<proteinExistence type="inferred from homology"/>
<dbReference type="Gene3D" id="2.80.10.50">
    <property type="match status" value="1"/>
</dbReference>
<comment type="subcellular location">
    <subcellularLocation>
        <location evidence="1 4">Secreted</location>
    </subcellularLocation>
</comment>
<evidence type="ECO:0000313" key="6">
    <source>
        <dbReference type="RefSeq" id="XP_004844797.1"/>
    </source>
</evidence>
<dbReference type="GO" id="GO:0071222">
    <property type="term" value="P:cellular response to lipopolysaccharide"/>
    <property type="evidence" value="ECO:0007669"/>
    <property type="project" value="TreeGrafter"/>
</dbReference>
<dbReference type="AlphaFoldDB" id="A0AAX6SZV1"/>
<comment type="similarity">
    <text evidence="2 4">Belongs to the IL-1 family.</text>
</comment>
<dbReference type="PRINTS" id="PR01360">
    <property type="entry name" value="INTRLEUKIN1X"/>
</dbReference>
<evidence type="ECO:0000256" key="2">
    <source>
        <dbReference type="ARBA" id="ARBA00010448"/>
    </source>
</evidence>
<keyword evidence="3 4" id="KW-0964">Secreted</keyword>
<dbReference type="FunFam" id="2.80.10.50:FF:000013">
    <property type="entry name" value="Interleukin-1"/>
    <property type="match status" value="1"/>
</dbReference>
<dbReference type="PANTHER" id="PTHR10078">
    <property type="entry name" value="INTERLEUKIN-1 FAMILY MEMBER"/>
    <property type="match status" value="1"/>
</dbReference>
<dbReference type="PRINTS" id="PR00264">
    <property type="entry name" value="INTERLEUKIN1"/>
</dbReference>
<dbReference type="Proteomes" id="UP000694906">
    <property type="component" value="Unplaced"/>
</dbReference>
<dbReference type="GO" id="GO:0005615">
    <property type="term" value="C:extracellular space"/>
    <property type="evidence" value="ECO:0007669"/>
    <property type="project" value="InterPro"/>
</dbReference>
<dbReference type="GO" id="GO:0002437">
    <property type="term" value="P:inflammatory response to antigenic stimulus"/>
    <property type="evidence" value="ECO:0007669"/>
    <property type="project" value="TreeGrafter"/>
</dbReference>
<protein>
    <recommendedName>
        <fullName evidence="4">Interleukin-1</fullName>
    </recommendedName>
</protein>
<dbReference type="CDD" id="cd23300">
    <property type="entry name" value="beta-trefoil_IL36"/>
    <property type="match status" value="1"/>
</dbReference>
<dbReference type="GO" id="GO:0005125">
    <property type="term" value="F:cytokine activity"/>
    <property type="evidence" value="ECO:0007669"/>
    <property type="project" value="UniProtKB-UniRule"/>
</dbReference>
<name>A0AAX6SZV1_HETGA</name>
<gene>
    <name evidence="6 7" type="primary">LOC101725767</name>
</gene>
<keyword evidence="5" id="KW-1185">Reference proteome</keyword>
<dbReference type="GO" id="GO:0019221">
    <property type="term" value="P:cytokine-mediated signaling pathway"/>
    <property type="evidence" value="ECO:0007669"/>
    <property type="project" value="TreeGrafter"/>
</dbReference>
<dbReference type="SUPFAM" id="SSF50353">
    <property type="entry name" value="Cytokine"/>
    <property type="match status" value="1"/>
</dbReference>
<dbReference type="InterPro" id="IPR000975">
    <property type="entry name" value="IL-1_fam"/>
</dbReference>
<dbReference type="GeneID" id="101725767"/>
<dbReference type="SMART" id="SM00125">
    <property type="entry name" value="IL1"/>
    <property type="match status" value="1"/>
</dbReference>
<evidence type="ECO:0000313" key="5">
    <source>
        <dbReference type="Proteomes" id="UP000694906"/>
    </source>
</evidence>
<evidence type="ECO:0000313" key="7">
    <source>
        <dbReference type="RefSeq" id="XP_021113826.1"/>
    </source>
</evidence>
<evidence type="ECO:0000256" key="1">
    <source>
        <dbReference type="ARBA" id="ARBA00004613"/>
    </source>
</evidence>